<keyword evidence="2" id="KW-1185">Reference proteome</keyword>
<evidence type="ECO:0000313" key="1">
    <source>
        <dbReference type="EMBL" id="GAA3621456.1"/>
    </source>
</evidence>
<dbReference type="Proteomes" id="UP001501490">
    <property type="component" value="Unassembled WGS sequence"/>
</dbReference>
<reference evidence="2" key="1">
    <citation type="journal article" date="2019" name="Int. J. Syst. Evol. Microbiol.">
        <title>The Global Catalogue of Microorganisms (GCM) 10K type strain sequencing project: providing services to taxonomists for standard genome sequencing and annotation.</title>
        <authorList>
            <consortium name="The Broad Institute Genomics Platform"/>
            <consortium name="The Broad Institute Genome Sequencing Center for Infectious Disease"/>
            <person name="Wu L."/>
            <person name="Ma J."/>
        </authorList>
    </citation>
    <scope>NUCLEOTIDE SEQUENCE [LARGE SCALE GENOMIC DNA]</scope>
    <source>
        <strain evidence="2">JCM 16929</strain>
    </source>
</reference>
<name>A0ABP6ZXD0_9ACTN</name>
<organism evidence="1 2">
    <name type="scientific">Microlunatus ginsengisoli</name>
    <dbReference type="NCBI Taxonomy" id="363863"/>
    <lineage>
        <taxon>Bacteria</taxon>
        <taxon>Bacillati</taxon>
        <taxon>Actinomycetota</taxon>
        <taxon>Actinomycetes</taxon>
        <taxon>Propionibacteriales</taxon>
        <taxon>Propionibacteriaceae</taxon>
        <taxon>Microlunatus</taxon>
    </lineage>
</organism>
<evidence type="ECO:0000313" key="2">
    <source>
        <dbReference type="Proteomes" id="UP001501490"/>
    </source>
</evidence>
<accession>A0ABP6ZXD0</accession>
<comment type="caution">
    <text evidence="1">The sequence shown here is derived from an EMBL/GenBank/DDBJ whole genome shotgun (WGS) entry which is preliminary data.</text>
</comment>
<dbReference type="EMBL" id="BAABAB010000016">
    <property type="protein sequence ID" value="GAA3621456.1"/>
    <property type="molecule type" value="Genomic_DNA"/>
</dbReference>
<protein>
    <submittedName>
        <fullName evidence="1">Uncharacterized protein</fullName>
    </submittedName>
</protein>
<gene>
    <name evidence="1" type="ORF">GCM10022236_24720</name>
</gene>
<sequence length="385" mass="40944">MTAAAALAPPAPGRLGVAVEALAAQNYLAALGEWRTARKTELDRLDRAALDAGNSAATGDIMLSMALWKAISDRYELMLATWDSGRVGPTERERLSALIWGRIDTNFASPGIDPSGLAVSTPEACRLSDALAASLRVRLGLDGGGLDLAERIRALRAQLERIRDQVGLEPAGPDQQLAAQRQAKLAGRLQELIDKAGRGGDVGGLIGPLEADATRFERDLIVHSAQRREAGAIVARARAMRRDLEAREAALHAIVERCVAAVDPAPKYAVPDVDALGPMPNTAEPLKAYVARLEQVGKAMTLAQGAYLQALARREELDGRLEAYRAKAAAEGVDDDPDLGRAYALARDALDRTPTRIPIAEQLVTLYQSYLQVVRPAAGTTGGGS</sequence>
<proteinExistence type="predicted"/>
<dbReference type="RefSeq" id="WP_344804877.1">
    <property type="nucleotide sequence ID" value="NZ_BAABAB010000016.1"/>
</dbReference>